<dbReference type="InterPro" id="IPR051785">
    <property type="entry name" value="MMCE/EMCE_epimerase"/>
</dbReference>
<dbReference type="GO" id="GO:0046872">
    <property type="term" value="F:metal ion binding"/>
    <property type="evidence" value="ECO:0007669"/>
    <property type="project" value="UniProtKB-KW"/>
</dbReference>
<feature type="signal peptide" evidence="2">
    <location>
        <begin position="1"/>
        <end position="22"/>
    </location>
</feature>
<evidence type="ECO:0000256" key="1">
    <source>
        <dbReference type="ARBA" id="ARBA00022723"/>
    </source>
</evidence>
<dbReference type="SUPFAM" id="SSF54593">
    <property type="entry name" value="Glyoxalase/Bleomycin resistance protein/Dihydroxybiphenyl dioxygenase"/>
    <property type="match status" value="2"/>
</dbReference>
<dbReference type="Gene3D" id="3.10.180.10">
    <property type="entry name" value="2,3-Dihydroxybiphenyl 1,2-Dioxygenase, domain 1"/>
    <property type="match status" value="2"/>
</dbReference>
<evidence type="ECO:0000256" key="2">
    <source>
        <dbReference type="SAM" id="SignalP"/>
    </source>
</evidence>
<feature type="domain" description="VOC" evidence="3">
    <location>
        <begin position="32"/>
        <end position="146"/>
    </location>
</feature>
<keyword evidence="1" id="KW-0479">Metal-binding</keyword>
<reference evidence="4 5" key="1">
    <citation type="submission" date="2016-01" db="EMBL/GenBank/DDBJ databases">
        <title>Complete genome and mega plasmid sequence of Sphingomonas panacis DCY99 elicits systemic resistance in rice to Xanthomonas oryzae.</title>
        <authorList>
            <person name="Kim Y.J."/>
            <person name="Yang D.C."/>
            <person name="Sing P."/>
        </authorList>
    </citation>
    <scope>NUCLEOTIDE SEQUENCE [LARGE SCALE GENOMIC DNA]</scope>
    <source>
        <strain evidence="4 5">DCY99</strain>
    </source>
</reference>
<keyword evidence="2" id="KW-0732">Signal</keyword>
<sequence>MAAKIGWCVELVALALPASVMAQPPARPPLASVSHIAVYTSDPAKSERFYVHDLGAVKFADPEDPAGARYHFAPTQFVEVLPLPPGYRSISRLAHIAFNTPDAEGMRTYLAVKGVKVPARVTGAPDGSRWFTVVDPEGTPVQFVQPPVTPPTVPANPLSSHVMHAGFVIHNRGAEDRFYKDILGFKPYWEGGMRDDHPTWISLQLPDGRDWIEYMVIGTPDTTGIPADMSAANLGVLNHFALGVPDIRVAYTLLWNGERLEGQQQAPKIGRDAKWQLNLLDPDGTRAEIMELHAIGKPCCSPFVAADPEK</sequence>
<dbReference type="InterPro" id="IPR029068">
    <property type="entry name" value="Glyas_Bleomycin-R_OHBP_Dase"/>
</dbReference>
<dbReference type="InterPro" id="IPR004360">
    <property type="entry name" value="Glyas_Fos-R_dOase_dom"/>
</dbReference>
<feature type="chain" id="PRO_5008556491" evidence="2">
    <location>
        <begin position="23"/>
        <end position="310"/>
    </location>
</feature>
<accession>A0A1B3ZHZ1</accession>
<dbReference type="PROSITE" id="PS51819">
    <property type="entry name" value="VOC"/>
    <property type="match status" value="1"/>
</dbReference>
<evidence type="ECO:0000259" key="3">
    <source>
        <dbReference type="PROSITE" id="PS51819"/>
    </source>
</evidence>
<evidence type="ECO:0000313" key="4">
    <source>
        <dbReference type="EMBL" id="AOH87031.1"/>
    </source>
</evidence>
<dbReference type="InterPro" id="IPR037523">
    <property type="entry name" value="VOC_core"/>
</dbReference>
<protein>
    <submittedName>
        <fullName evidence="4">Glyoxalase</fullName>
    </submittedName>
</protein>
<name>A0A1B3ZHZ1_9SPHN</name>
<dbReference type="CDD" id="cd06587">
    <property type="entry name" value="VOC"/>
    <property type="match status" value="2"/>
</dbReference>
<organism evidence="4 5">
    <name type="scientific">Sphingomonas panacis</name>
    <dbReference type="NCBI Taxonomy" id="1560345"/>
    <lineage>
        <taxon>Bacteria</taxon>
        <taxon>Pseudomonadati</taxon>
        <taxon>Pseudomonadota</taxon>
        <taxon>Alphaproteobacteria</taxon>
        <taxon>Sphingomonadales</taxon>
        <taxon>Sphingomonadaceae</taxon>
        <taxon>Sphingomonas</taxon>
    </lineage>
</organism>
<dbReference type="STRING" id="1560345.AWL63_22705"/>
<dbReference type="KEGG" id="span:AWL63_22705"/>
<dbReference type="PANTHER" id="PTHR43048:SF3">
    <property type="entry name" value="METHYLMALONYL-COA EPIMERASE, MITOCHONDRIAL"/>
    <property type="match status" value="1"/>
</dbReference>
<dbReference type="PANTHER" id="PTHR43048">
    <property type="entry name" value="METHYLMALONYL-COA EPIMERASE"/>
    <property type="match status" value="1"/>
</dbReference>
<dbReference type="Proteomes" id="UP000094256">
    <property type="component" value="Chromosome"/>
</dbReference>
<dbReference type="AlphaFoldDB" id="A0A1B3ZHZ1"/>
<dbReference type="GO" id="GO:0004493">
    <property type="term" value="F:methylmalonyl-CoA epimerase activity"/>
    <property type="evidence" value="ECO:0007669"/>
    <property type="project" value="TreeGrafter"/>
</dbReference>
<gene>
    <name evidence="4" type="ORF">AWL63_22705</name>
</gene>
<keyword evidence="5" id="KW-1185">Reference proteome</keyword>
<dbReference type="RefSeq" id="WP_069207601.1">
    <property type="nucleotide sequence ID" value="NZ_CP014168.1"/>
</dbReference>
<dbReference type="GO" id="GO:0046491">
    <property type="term" value="P:L-methylmalonyl-CoA metabolic process"/>
    <property type="evidence" value="ECO:0007669"/>
    <property type="project" value="TreeGrafter"/>
</dbReference>
<proteinExistence type="predicted"/>
<evidence type="ECO:0000313" key="5">
    <source>
        <dbReference type="Proteomes" id="UP000094256"/>
    </source>
</evidence>
<dbReference type="EMBL" id="CP014168">
    <property type="protein sequence ID" value="AOH87031.1"/>
    <property type="molecule type" value="Genomic_DNA"/>
</dbReference>
<dbReference type="Pfam" id="PF00903">
    <property type="entry name" value="Glyoxalase"/>
    <property type="match status" value="1"/>
</dbReference>